<evidence type="ECO:0000256" key="1">
    <source>
        <dbReference type="SAM" id="Phobius"/>
    </source>
</evidence>
<dbReference type="EMBL" id="JBHSHT010000002">
    <property type="protein sequence ID" value="MFC4825578.1"/>
    <property type="molecule type" value="Genomic_DNA"/>
</dbReference>
<feature type="transmembrane region" description="Helical" evidence="1">
    <location>
        <begin position="287"/>
        <end position="306"/>
    </location>
</feature>
<keyword evidence="1" id="KW-0472">Membrane</keyword>
<comment type="caution">
    <text evidence="2">The sequence shown here is derived from an EMBL/GenBank/DDBJ whole genome shotgun (WGS) entry which is preliminary data.</text>
</comment>
<organism evidence="2 3">
    <name type="scientific">Halorussus aquaticus</name>
    <dbReference type="NCBI Taxonomy" id="2953748"/>
    <lineage>
        <taxon>Archaea</taxon>
        <taxon>Methanobacteriati</taxon>
        <taxon>Methanobacteriota</taxon>
        <taxon>Stenosarchaea group</taxon>
        <taxon>Halobacteria</taxon>
        <taxon>Halobacteriales</taxon>
        <taxon>Haladaptataceae</taxon>
        <taxon>Halorussus</taxon>
    </lineage>
</organism>
<sequence length="429" mass="45441">MRRVTTIGLVVLALVGSAVVGSAVVKSAAVASALTVEQGGVEADAVGPSAVGVDAVGLGAVRADETGPTANGSADAAGATLVSVGDTRIWPYVAPGRTFDRRASSINVVVRDDPRRVERYLTGRREWNHSDDEWVGDPPDETGVVSDERVPWRDAPGAARYVYVADRGWVTERYQLHRGEYFGARHHLRAYGPRDGNWTAVQAHAEHWDWFTITHTVDSVEVAQRRVESAFLGKPGFTVRRVYHANDDTYDADGWTTVVAVALAPLLGRKSRRYLARLTDRRNRRRVALAGTLAALPLVVRFGGVLCERHLPWLSPDAVVALWYPVLVAGVPLAAVALGRRLPRIEAGALASLGFGAGLVLDYASLGVAVLPIPVAAHRAVVVVAVGLIAAGAGSDDAGVAVSSADGWTPALRAGAVLWVVAVVAGHLV</sequence>
<keyword evidence="1" id="KW-0812">Transmembrane</keyword>
<proteinExistence type="predicted"/>
<accession>A0ABD5Q4I2</accession>
<feature type="transmembrane region" description="Helical" evidence="1">
    <location>
        <begin position="318"/>
        <end position="338"/>
    </location>
</feature>
<dbReference type="RefSeq" id="WP_254268771.1">
    <property type="nucleotide sequence ID" value="NZ_CP100400.1"/>
</dbReference>
<feature type="transmembrane region" description="Helical" evidence="1">
    <location>
        <begin position="376"/>
        <end position="395"/>
    </location>
</feature>
<name>A0ABD5Q4I2_9EURY</name>
<feature type="transmembrane region" description="Helical" evidence="1">
    <location>
        <begin position="350"/>
        <end position="370"/>
    </location>
</feature>
<evidence type="ECO:0000313" key="3">
    <source>
        <dbReference type="Proteomes" id="UP001595945"/>
    </source>
</evidence>
<gene>
    <name evidence="2" type="ORF">ACFO9K_15060</name>
</gene>
<dbReference type="Proteomes" id="UP001595945">
    <property type="component" value="Unassembled WGS sequence"/>
</dbReference>
<dbReference type="AlphaFoldDB" id="A0ABD5Q4I2"/>
<keyword evidence="3" id="KW-1185">Reference proteome</keyword>
<reference evidence="2 3" key="1">
    <citation type="journal article" date="2019" name="Int. J. Syst. Evol. Microbiol.">
        <title>The Global Catalogue of Microorganisms (GCM) 10K type strain sequencing project: providing services to taxonomists for standard genome sequencing and annotation.</title>
        <authorList>
            <consortium name="The Broad Institute Genomics Platform"/>
            <consortium name="The Broad Institute Genome Sequencing Center for Infectious Disease"/>
            <person name="Wu L."/>
            <person name="Ma J."/>
        </authorList>
    </citation>
    <scope>NUCLEOTIDE SEQUENCE [LARGE SCALE GENOMIC DNA]</scope>
    <source>
        <strain evidence="2 3">XZYJ18</strain>
    </source>
</reference>
<keyword evidence="1" id="KW-1133">Transmembrane helix</keyword>
<evidence type="ECO:0000313" key="2">
    <source>
        <dbReference type="EMBL" id="MFC4825578.1"/>
    </source>
</evidence>
<protein>
    <submittedName>
        <fullName evidence="2">Uncharacterized protein</fullName>
    </submittedName>
</protein>
<dbReference type="GeneID" id="73043702"/>